<sequence>MKRNLIALSVLVALSGCGTDSSSDNTQTESDFSLQLLHVADMDGSNAAVLANVSNFSALVTGFTSQHPSNTLFLSSGDNYIPGSRYEATNDDSMVDVDGIKVPGVARGDIAMLNAMGLQASAVGNHDLDGGSAEFATIIAQDGQYLGAQFPYLSANLGFDEDTNTAGLVVEDAHIASDIPNGLAATTIIEVNGEQIGIVGITTPTNDNITTTDDIGVYPANDSIDELVEIVQTKVDALVSQGINKVIALAHMQSITFEKELASKLRHVDIIVAGGSNTLLANVDDRLWAGDTIQGEYPILLKDADDNNIAIVNVDGDYKYLGRLVVDFDENGLIITDSINADESGPFITDDEMVNNTEGAVANNDVATIVSAIEDVILDSEGNIQGHTDVYLNGTRGYVRTEETNLGNLTADANLWYGQLHDSNVVISLKNGGGIRADIGYAAFPAGSTNPDDLSYYPPAAYPAANKLEGDISQYDIQSALAFNNSLAIVDITSEQLVEILEDGVAGVENIAGGFIHMGGMCITYDGTKTARQSDPETGLQTVAGDRIRSVTVDTNQDGNCDNSDEQVVVAGVNQLPGNSYKAITLSYLSASAPWPCVGESCSNQIRLEENAVMTTDPQLSDFAPTGTEQDALAEYLQAKYTNSDSAYDTKDSIDDGAADARIIRLDSSAI</sequence>
<dbReference type="RefSeq" id="WP_153664264.1">
    <property type="nucleotide sequence ID" value="NZ_JAAIKR010000006.1"/>
</dbReference>
<comment type="similarity">
    <text evidence="1">Belongs to the 5'-nucleotidase family.</text>
</comment>
<dbReference type="InterPro" id="IPR036907">
    <property type="entry name" value="5'-Nucleotdase_C_sf"/>
</dbReference>
<dbReference type="PANTHER" id="PTHR11575">
    <property type="entry name" value="5'-NUCLEOTIDASE-RELATED"/>
    <property type="match status" value="1"/>
</dbReference>
<feature type="domain" description="5'-Nucleotidase C-terminal" evidence="2">
    <location>
        <begin position="386"/>
        <end position="557"/>
    </location>
</feature>
<evidence type="ECO:0000259" key="2">
    <source>
        <dbReference type="Pfam" id="PF02872"/>
    </source>
</evidence>
<dbReference type="InterPro" id="IPR006179">
    <property type="entry name" value="5_nucleotidase/apyrase"/>
</dbReference>
<dbReference type="PRINTS" id="PR01607">
    <property type="entry name" value="APYRASEFAMLY"/>
</dbReference>
<protein>
    <submittedName>
        <fullName evidence="3">Bifunctional metallophosphatase/5'-nucleotidase</fullName>
    </submittedName>
</protein>
<keyword evidence="1" id="KW-0547">Nucleotide-binding</keyword>
<name>A0ABS5I1V6_9GAMM</name>
<dbReference type="PANTHER" id="PTHR11575:SF24">
    <property type="entry name" value="5'-NUCLEOTIDASE"/>
    <property type="match status" value="1"/>
</dbReference>
<organism evidence="3 4">
    <name type="scientific">Shewanella intestini</name>
    <dbReference type="NCBI Taxonomy" id="2017544"/>
    <lineage>
        <taxon>Bacteria</taxon>
        <taxon>Pseudomonadati</taxon>
        <taxon>Pseudomonadota</taxon>
        <taxon>Gammaproteobacteria</taxon>
        <taxon>Alteromonadales</taxon>
        <taxon>Shewanellaceae</taxon>
        <taxon>Shewanella</taxon>
    </lineage>
</organism>
<evidence type="ECO:0000313" key="4">
    <source>
        <dbReference type="Proteomes" id="UP000811844"/>
    </source>
</evidence>
<evidence type="ECO:0000256" key="1">
    <source>
        <dbReference type="RuleBase" id="RU362119"/>
    </source>
</evidence>
<dbReference type="Proteomes" id="UP000811844">
    <property type="component" value="Unassembled WGS sequence"/>
</dbReference>
<comment type="caution">
    <text evidence="3">The sequence shown here is derived from an EMBL/GenBank/DDBJ whole genome shotgun (WGS) entry which is preliminary data.</text>
</comment>
<dbReference type="InterPro" id="IPR029052">
    <property type="entry name" value="Metallo-depent_PP-like"/>
</dbReference>
<proteinExistence type="inferred from homology"/>
<dbReference type="EMBL" id="JAAIKR010000006">
    <property type="protein sequence ID" value="MBR9728011.1"/>
    <property type="molecule type" value="Genomic_DNA"/>
</dbReference>
<dbReference type="InterPro" id="IPR008334">
    <property type="entry name" value="5'-Nucleotdase_C"/>
</dbReference>
<evidence type="ECO:0000313" key="3">
    <source>
        <dbReference type="EMBL" id="MBR9728011.1"/>
    </source>
</evidence>
<accession>A0ABS5I1V6</accession>
<dbReference type="Gene3D" id="3.90.780.10">
    <property type="entry name" value="5'-Nucleotidase, C-terminal domain"/>
    <property type="match status" value="1"/>
</dbReference>
<keyword evidence="4" id="KW-1185">Reference proteome</keyword>
<reference evidence="3 4" key="1">
    <citation type="submission" date="2020-02" db="EMBL/GenBank/DDBJ databases">
        <title>Shewanella WXL01 sp. nov., a marine bacterium isolated from green algae in Luhuitou Fringing Reef (Northern South China Sea).</title>
        <authorList>
            <person name="Wang X."/>
        </authorList>
    </citation>
    <scope>NUCLEOTIDE SEQUENCE [LARGE SCALE GENOMIC DNA]</scope>
    <source>
        <strain evidence="3 4">MCCC 1A01895</strain>
    </source>
</reference>
<dbReference type="Gene3D" id="3.60.21.10">
    <property type="match status" value="1"/>
</dbReference>
<keyword evidence="1" id="KW-0378">Hydrolase</keyword>
<dbReference type="SUPFAM" id="SSF55816">
    <property type="entry name" value="5'-nucleotidase (syn. UDP-sugar hydrolase), C-terminal domain"/>
    <property type="match status" value="1"/>
</dbReference>
<gene>
    <name evidence="3" type="ORF">G3R48_08450</name>
</gene>
<dbReference type="SUPFAM" id="SSF56300">
    <property type="entry name" value="Metallo-dependent phosphatases"/>
    <property type="match status" value="1"/>
</dbReference>
<dbReference type="Pfam" id="PF02872">
    <property type="entry name" value="5_nucleotid_C"/>
    <property type="match status" value="1"/>
</dbReference>
<dbReference type="PROSITE" id="PS51257">
    <property type="entry name" value="PROKAR_LIPOPROTEIN"/>
    <property type="match status" value="1"/>
</dbReference>